<evidence type="ECO:0000313" key="1">
    <source>
        <dbReference type="EMBL" id="AAB39275.1"/>
    </source>
</evidence>
<dbReference type="AlphaFoldDB" id="Q56836"/>
<dbReference type="GO" id="GO:0006879">
    <property type="term" value="P:intracellular iron ion homeostasis"/>
    <property type="evidence" value="ECO:0007669"/>
    <property type="project" value="InterPro"/>
</dbReference>
<dbReference type="Gene3D" id="1.20.120.520">
    <property type="entry name" value="nmb1532 protein domain like"/>
    <property type="match status" value="1"/>
</dbReference>
<sequence>MPRRRLYTEHKYINFNLSNFSQFIAKTDFSDNLQINAVKEKFAGIKNLMHGHATHENERIHALLRKKESVVYEKIELEHSEHDETFKKLDELLELSLKAEDIELKKQIGYQFYLIFQEFEAENLKHQIYEETKIMPELHKLYTDEEILAEVDGHAYEQMSGEDLAGMMTELFPHFNKDDRYGMLNDVRLSQPAKFQVAFDGVRHLLSPDEDKEFVTLLQGTLGSIITLSDKPNFWGDGSLKNLSDANPVNHGAPGSRY</sequence>
<accession>Q56836</accession>
<gene>
    <name evidence="1" type="primary">s29x</name>
</gene>
<dbReference type="InterPro" id="IPR045808">
    <property type="entry name" value="Hr_FBXL5"/>
</dbReference>
<reference evidence="1" key="3">
    <citation type="submission" date="2018-07" db="EMBL/GenBank/DDBJ databases">
        <authorList>
            <person name="Quirk P.G."/>
            <person name="Krulwich T.A."/>
        </authorList>
    </citation>
    <scope>NUCLEOTIDE SEQUENCE</scope>
    <source>
        <strain evidence="1">X</strain>
    </source>
</reference>
<protein>
    <submittedName>
        <fullName evidence="1">29kDa protein</fullName>
    </submittedName>
</protein>
<dbReference type="EMBL" id="M58029">
    <property type="protein sequence ID" value="AAB39275.1"/>
    <property type="molecule type" value="Genomic_DNA"/>
</dbReference>
<reference evidence="1" key="2">
    <citation type="journal article" date="1996" name="Gene">
        <title>The s29x gene of symbiotic bacteria in Amoeba proteus with a novel promoter.</title>
        <authorList>
            <person name="Pak J.W."/>
            <person name="Jeon K.W."/>
        </authorList>
    </citation>
    <scope>NUCLEOTIDE SEQUENCE</scope>
    <source>
        <strain evidence="1">X</strain>
    </source>
</reference>
<proteinExistence type="predicted"/>
<name>Q56836_LEGJE</name>
<organism evidence="1">
    <name type="scientific">Legionella jeonii</name>
    <dbReference type="NCBI Taxonomy" id="2728"/>
    <lineage>
        <taxon>Bacteria</taxon>
        <taxon>Pseudomonadati</taxon>
        <taxon>Pseudomonadota</taxon>
        <taxon>Gammaproteobacteria</taxon>
        <taxon>Legionellales</taxon>
        <taxon>Legionellaceae</taxon>
        <taxon>Legionella</taxon>
    </lineage>
</organism>
<reference evidence="1" key="1">
    <citation type="journal article" date="1990" name="Endocyt. Cell Res.">
        <title>Nucleotide sequence of a symbiotic bacterial gene coding for a protein used by the host Amoeba proteus.</title>
        <authorList>
            <person name="Park M.S."/>
            <person name="Jeon K.W."/>
        </authorList>
    </citation>
    <scope>NUCLEOTIDE SEQUENCE</scope>
    <source>
        <strain evidence="1">X</strain>
    </source>
</reference>
<dbReference type="CDD" id="cd12109">
    <property type="entry name" value="Hr_FBXL5"/>
    <property type="match status" value="1"/>
</dbReference>